<reference evidence="2" key="1">
    <citation type="submission" date="2017-09" db="EMBL/GenBank/DDBJ databases">
        <title>Depth-based differentiation of microbial function through sediment-hosted aquifers and enrichment of novel symbionts in the deep terrestrial subsurface.</title>
        <authorList>
            <person name="Probst A.J."/>
            <person name="Ladd B."/>
            <person name="Jarett J.K."/>
            <person name="Geller-Mcgrath D.E."/>
            <person name="Sieber C.M.K."/>
            <person name="Emerson J.B."/>
            <person name="Anantharaman K."/>
            <person name="Thomas B.C."/>
            <person name="Malmstrom R."/>
            <person name="Stieglmeier M."/>
            <person name="Klingl A."/>
            <person name="Woyke T."/>
            <person name="Ryan C.M."/>
            <person name="Banfield J.F."/>
        </authorList>
    </citation>
    <scope>NUCLEOTIDE SEQUENCE [LARGE SCALE GENOMIC DNA]</scope>
</reference>
<gene>
    <name evidence="1" type="ORF">COU10_00220</name>
</gene>
<proteinExistence type="predicted"/>
<accession>A0A2H0UP96</accession>
<dbReference type="AlphaFoldDB" id="A0A2H0UP96"/>
<dbReference type="SUPFAM" id="SSF52309">
    <property type="entry name" value="N-(deoxy)ribosyltransferase-like"/>
    <property type="match status" value="1"/>
</dbReference>
<dbReference type="EMBL" id="PFBC01000005">
    <property type="protein sequence ID" value="PIR88239.1"/>
    <property type="molecule type" value="Genomic_DNA"/>
</dbReference>
<evidence type="ECO:0000313" key="1">
    <source>
        <dbReference type="EMBL" id="PIR88239.1"/>
    </source>
</evidence>
<dbReference type="Gene3D" id="3.40.50.10400">
    <property type="entry name" value="Hypothetical protein PA1492"/>
    <property type="match status" value="1"/>
</dbReference>
<sequence length="162" mass="18386">MLEQYWTEKETAVLDQAEEYKDLLAGAMPVINRMPTPIAQVCGPLTSGGSGSMEENMAVMQSAIDKLRSDGKNIFNQLPFEKPMQRLRNKLEPGKYSTRLLADFYLPIFNSGKITTLYFLSNWETSTGTRWEREQGEKLGLEIVDLDENFNITSTTHPLSEE</sequence>
<dbReference type="Proteomes" id="UP000230903">
    <property type="component" value="Unassembled WGS sequence"/>
</dbReference>
<name>A0A2H0UP96_9BACT</name>
<protein>
    <submittedName>
        <fullName evidence="1">Uncharacterized protein</fullName>
    </submittedName>
</protein>
<comment type="caution">
    <text evidence="1">The sequence shown here is derived from an EMBL/GenBank/DDBJ whole genome shotgun (WGS) entry which is preliminary data.</text>
</comment>
<organism evidence="1 2">
    <name type="scientific">Candidatus Harrisonbacteria bacterium CG10_big_fil_rev_8_21_14_0_10_45_28</name>
    <dbReference type="NCBI Taxonomy" id="1974586"/>
    <lineage>
        <taxon>Bacteria</taxon>
        <taxon>Candidatus Harrisoniibacteriota</taxon>
    </lineage>
</organism>
<evidence type="ECO:0000313" key="2">
    <source>
        <dbReference type="Proteomes" id="UP000230903"/>
    </source>
</evidence>